<comment type="caution">
    <text evidence="1">The sequence shown here is derived from an EMBL/GenBank/DDBJ whole genome shotgun (WGS) entry which is preliminary data.</text>
</comment>
<reference evidence="1 2" key="1">
    <citation type="journal article" date="2018" name="Sci. Rep.">
        <title>Genomic signatures of local adaptation to the degree of environmental predictability in rotifers.</title>
        <authorList>
            <person name="Franch-Gras L."/>
            <person name="Hahn C."/>
            <person name="Garcia-Roger E.M."/>
            <person name="Carmona M.J."/>
            <person name="Serra M."/>
            <person name="Gomez A."/>
        </authorList>
    </citation>
    <scope>NUCLEOTIDE SEQUENCE [LARGE SCALE GENOMIC DNA]</scope>
    <source>
        <strain evidence="1">HYR1</strain>
    </source>
</reference>
<accession>A0A3M7PKL1</accession>
<evidence type="ECO:0000313" key="1">
    <source>
        <dbReference type="EMBL" id="RMZ99240.1"/>
    </source>
</evidence>
<name>A0A3M7PKL1_BRAPC</name>
<dbReference type="AlphaFoldDB" id="A0A3M7PKL1"/>
<dbReference type="EMBL" id="REGN01010343">
    <property type="protein sequence ID" value="RMZ99240.1"/>
    <property type="molecule type" value="Genomic_DNA"/>
</dbReference>
<evidence type="ECO:0000313" key="2">
    <source>
        <dbReference type="Proteomes" id="UP000276133"/>
    </source>
</evidence>
<gene>
    <name evidence="1" type="ORF">BpHYR1_017474</name>
</gene>
<organism evidence="1 2">
    <name type="scientific">Brachionus plicatilis</name>
    <name type="common">Marine rotifer</name>
    <name type="synonym">Brachionus muelleri</name>
    <dbReference type="NCBI Taxonomy" id="10195"/>
    <lineage>
        <taxon>Eukaryota</taxon>
        <taxon>Metazoa</taxon>
        <taxon>Spiralia</taxon>
        <taxon>Gnathifera</taxon>
        <taxon>Rotifera</taxon>
        <taxon>Eurotatoria</taxon>
        <taxon>Monogononta</taxon>
        <taxon>Pseudotrocha</taxon>
        <taxon>Ploima</taxon>
        <taxon>Brachionidae</taxon>
        <taxon>Brachionus</taxon>
    </lineage>
</organism>
<dbReference type="Proteomes" id="UP000276133">
    <property type="component" value="Unassembled WGS sequence"/>
</dbReference>
<proteinExistence type="predicted"/>
<keyword evidence="2" id="KW-1185">Reference proteome</keyword>
<protein>
    <submittedName>
        <fullName evidence="1">Uncharacterized protein</fullName>
    </submittedName>
</protein>
<sequence>MLTDLLKLNLELLPWHLKQPSLIISLNFIIFTRPVPKKNKNEDMVAIKIFYVFLIWQVFKKDENKRSLLEIILDTKIKFAYRICLNLNFKLFISEFLNQ</sequence>